<feature type="chain" id="PRO_5018191005" description="CBM-cenC domain-containing protein" evidence="2">
    <location>
        <begin position="22"/>
        <end position="178"/>
    </location>
</feature>
<evidence type="ECO:0000256" key="1">
    <source>
        <dbReference type="ARBA" id="ARBA00022801"/>
    </source>
</evidence>
<protein>
    <recommendedName>
        <fullName evidence="3">CBM-cenC domain-containing protein</fullName>
    </recommendedName>
</protein>
<dbReference type="Proteomes" id="UP000274046">
    <property type="component" value="Unassembled WGS sequence"/>
</dbReference>
<organism evidence="4 5">
    <name type="scientific">Pedobacter jejuensis</name>
    <dbReference type="NCBI Taxonomy" id="1268550"/>
    <lineage>
        <taxon>Bacteria</taxon>
        <taxon>Pseudomonadati</taxon>
        <taxon>Bacteroidota</taxon>
        <taxon>Sphingobacteriia</taxon>
        <taxon>Sphingobacteriales</taxon>
        <taxon>Sphingobacteriaceae</taxon>
        <taxon>Pedobacter</taxon>
    </lineage>
</organism>
<dbReference type="OrthoDB" id="673539at2"/>
<evidence type="ECO:0000256" key="2">
    <source>
        <dbReference type="SAM" id="SignalP"/>
    </source>
</evidence>
<dbReference type="EMBL" id="RBEE01000004">
    <property type="protein sequence ID" value="RNL55807.1"/>
    <property type="molecule type" value="Genomic_DNA"/>
</dbReference>
<evidence type="ECO:0000259" key="3">
    <source>
        <dbReference type="Pfam" id="PF02018"/>
    </source>
</evidence>
<dbReference type="Gene3D" id="2.60.120.260">
    <property type="entry name" value="Galactose-binding domain-like"/>
    <property type="match status" value="1"/>
</dbReference>
<keyword evidence="1" id="KW-0378">Hydrolase</keyword>
<comment type="caution">
    <text evidence="4">The sequence shown here is derived from an EMBL/GenBank/DDBJ whole genome shotgun (WGS) entry which is preliminary data.</text>
</comment>
<keyword evidence="5" id="KW-1185">Reference proteome</keyword>
<dbReference type="SUPFAM" id="SSF49785">
    <property type="entry name" value="Galactose-binding domain-like"/>
    <property type="match status" value="1"/>
</dbReference>
<name>A0A3N0C0T9_9SPHI</name>
<evidence type="ECO:0000313" key="4">
    <source>
        <dbReference type="EMBL" id="RNL55807.1"/>
    </source>
</evidence>
<dbReference type="RefSeq" id="WP_123204460.1">
    <property type="nucleotide sequence ID" value="NZ_RBEE01000004.1"/>
</dbReference>
<dbReference type="InterPro" id="IPR003305">
    <property type="entry name" value="CenC_carb-bd"/>
</dbReference>
<gene>
    <name evidence="4" type="ORF">D7004_03355</name>
</gene>
<dbReference type="InterPro" id="IPR008979">
    <property type="entry name" value="Galactose-bd-like_sf"/>
</dbReference>
<dbReference type="GO" id="GO:0016798">
    <property type="term" value="F:hydrolase activity, acting on glycosyl bonds"/>
    <property type="evidence" value="ECO:0007669"/>
    <property type="project" value="InterPro"/>
</dbReference>
<sequence>MNKCICFAVIIWLCSLHQVFAQKNLISNGGFENDLSGWEPGNAKVSTVVRKSGGASLALVSYVKGKWEGVDQKVKLPKNTKAIAISGFYKIDAVEQGANAWNTAVIILEFTNGDKKIGEGIPLVEKAGTQDWTNFSKKLKVPDESNGFRLMIALSETSGTFFVDDLMAKLIPIEDFEK</sequence>
<proteinExistence type="predicted"/>
<feature type="domain" description="CBM-cenC" evidence="3">
    <location>
        <begin position="23"/>
        <end position="155"/>
    </location>
</feature>
<feature type="signal peptide" evidence="2">
    <location>
        <begin position="1"/>
        <end position="21"/>
    </location>
</feature>
<keyword evidence="2" id="KW-0732">Signal</keyword>
<dbReference type="Pfam" id="PF02018">
    <property type="entry name" value="CBM_4_9"/>
    <property type="match status" value="1"/>
</dbReference>
<reference evidence="4 5" key="1">
    <citation type="submission" date="2018-10" db="EMBL/GenBank/DDBJ databases">
        <title>Genome sequencing of Pedobacter jejuensis TNB23.</title>
        <authorList>
            <person name="Cho Y.-J."/>
            <person name="Cho A."/>
            <person name="Kim O.-S."/>
        </authorList>
    </citation>
    <scope>NUCLEOTIDE SEQUENCE [LARGE SCALE GENOMIC DNA]</scope>
    <source>
        <strain evidence="4 5">TNB23</strain>
    </source>
</reference>
<evidence type="ECO:0000313" key="5">
    <source>
        <dbReference type="Proteomes" id="UP000274046"/>
    </source>
</evidence>
<dbReference type="AlphaFoldDB" id="A0A3N0C0T9"/>
<accession>A0A3N0C0T9</accession>